<proteinExistence type="predicted"/>
<sequence length="91" mass="10500">MRMLLREFLRLACCLAISCLGIWLYIGWGFIRGKGPYQDWPNFFGAGQGILAAIFFMTSDWSLIWGPALFLYSLGLLKRVWSRSRAGKRDF</sequence>
<dbReference type="Proteomes" id="UP000032233">
    <property type="component" value="Unassembled WGS sequence"/>
</dbReference>
<evidence type="ECO:0000313" key="3">
    <source>
        <dbReference type="Proteomes" id="UP000032233"/>
    </source>
</evidence>
<comment type="caution">
    <text evidence="2">The sequence shown here is derived from an EMBL/GenBank/DDBJ whole genome shotgun (WGS) entry which is preliminary data.</text>
</comment>
<protein>
    <submittedName>
        <fullName evidence="2">Uncharacterized protein</fullName>
    </submittedName>
</protein>
<accession>A0A0D2JZ39</accession>
<dbReference type="InParanoid" id="A0A0D2JZ39"/>
<feature type="transmembrane region" description="Helical" evidence="1">
    <location>
        <begin position="12"/>
        <end position="31"/>
    </location>
</feature>
<evidence type="ECO:0000256" key="1">
    <source>
        <dbReference type="SAM" id="Phobius"/>
    </source>
</evidence>
<dbReference type="EMBL" id="AZAC01000008">
    <property type="protein sequence ID" value="KIX14820.1"/>
    <property type="molecule type" value="Genomic_DNA"/>
</dbReference>
<evidence type="ECO:0000313" key="2">
    <source>
        <dbReference type="EMBL" id="KIX14820.1"/>
    </source>
</evidence>
<name>A0A0D2JZ39_9BACT</name>
<keyword evidence="1" id="KW-0812">Transmembrane</keyword>
<gene>
    <name evidence="2" type="ORF">X474_06655</name>
</gene>
<organism evidence="2 3">
    <name type="scientific">Dethiosulfatarculus sandiegensis</name>
    <dbReference type="NCBI Taxonomy" id="1429043"/>
    <lineage>
        <taxon>Bacteria</taxon>
        <taxon>Pseudomonadati</taxon>
        <taxon>Thermodesulfobacteriota</taxon>
        <taxon>Desulfarculia</taxon>
        <taxon>Desulfarculales</taxon>
        <taxon>Desulfarculaceae</taxon>
        <taxon>Dethiosulfatarculus</taxon>
    </lineage>
</organism>
<keyword evidence="1" id="KW-0472">Membrane</keyword>
<feature type="transmembrane region" description="Helical" evidence="1">
    <location>
        <begin position="51"/>
        <end position="77"/>
    </location>
</feature>
<keyword evidence="1" id="KW-1133">Transmembrane helix</keyword>
<keyword evidence="3" id="KW-1185">Reference proteome</keyword>
<reference evidence="2 3" key="1">
    <citation type="submission" date="2013-11" db="EMBL/GenBank/DDBJ databases">
        <title>Metagenomic analysis of a methanogenic consortium involved in long chain n-alkane degradation.</title>
        <authorList>
            <person name="Davidova I.A."/>
            <person name="Callaghan A.V."/>
            <person name="Wawrik B."/>
            <person name="Pruitt S."/>
            <person name="Marks C."/>
            <person name="Duncan K.E."/>
            <person name="Suflita J.M."/>
        </authorList>
    </citation>
    <scope>NUCLEOTIDE SEQUENCE [LARGE SCALE GENOMIC DNA]</scope>
    <source>
        <strain evidence="2 3">SPR</strain>
    </source>
</reference>
<dbReference type="STRING" id="1429043.X474_06655"/>
<dbReference type="AlphaFoldDB" id="A0A0D2JZ39"/>